<feature type="domain" description="PTS EIIB type-1" evidence="14">
    <location>
        <begin position="6"/>
        <end position="88"/>
    </location>
</feature>
<evidence type="ECO:0000256" key="6">
    <source>
        <dbReference type="ARBA" id="ARBA00022683"/>
    </source>
</evidence>
<dbReference type="PANTHER" id="PTHR30175:SF1">
    <property type="entry name" value="PTS SYSTEM ARBUTIN-, CELLOBIOSE-, AND SALICIN-SPECIFIC EIIBC COMPONENT-RELATED"/>
    <property type="match status" value="1"/>
</dbReference>
<dbReference type="PROSITE" id="PS51098">
    <property type="entry name" value="PTS_EIIB_TYPE_1"/>
    <property type="match status" value="1"/>
</dbReference>
<proteinExistence type="predicted"/>
<dbReference type="InterPro" id="IPR050558">
    <property type="entry name" value="PTS_Sugar-Specific_Components"/>
</dbReference>
<dbReference type="FunFam" id="2.70.70.10:FF:000001">
    <property type="entry name" value="PTS system glucose-specific IIA component"/>
    <property type="match status" value="1"/>
</dbReference>
<dbReference type="GO" id="GO:0090589">
    <property type="term" value="F:protein-phosphocysteine-trehalose phosphotransferase system transporter activity"/>
    <property type="evidence" value="ECO:0007669"/>
    <property type="project" value="TreeGrafter"/>
</dbReference>
<evidence type="ECO:0000313" key="16">
    <source>
        <dbReference type="EMBL" id="RKD34009.1"/>
    </source>
</evidence>
<keyword evidence="10 12" id="KW-0472">Membrane</keyword>
<dbReference type="PROSITE" id="PS51093">
    <property type="entry name" value="PTS_EIIA_TYPE_1"/>
    <property type="match status" value="1"/>
</dbReference>
<dbReference type="NCBIfam" id="TIGR01995">
    <property type="entry name" value="PTS-II-ABC-beta"/>
    <property type="match status" value="1"/>
</dbReference>
<feature type="transmembrane region" description="Helical" evidence="12">
    <location>
        <begin position="143"/>
        <end position="162"/>
    </location>
</feature>
<name>A0A419T962_9FIRM</name>
<dbReference type="Pfam" id="PF00358">
    <property type="entry name" value="PTS_EIIA_1"/>
    <property type="match status" value="1"/>
</dbReference>
<evidence type="ECO:0000256" key="8">
    <source>
        <dbReference type="ARBA" id="ARBA00022777"/>
    </source>
</evidence>
<feature type="domain" description="PTS EIIC type-1" evidence="15">
    <location>
        <begin position="105"/>
        <end position="460"/>
    </location>
</feature>
<dbReference type="GO" id="GO:0009401">
    <property type="term" value="P:phosphoenolpyruvate-dependent sugar phosphotransferase system"/>
    <property type="evidence" value="ECO:0007669"/>
    <property type="project" value="UniProtKB-KW"/>
</dbReference>
<dbReference type="PANTHER" id="PTHR30175">
    <property type="entry name" value="PHOSPHOTRANSFERASE SYSTEM TRANSPORT PROTEIN"/>
    <property type="match status" value="1"/>
</dbReference>
<dbReference type="InterPro" id="IPR011297">
    <property type="entry name" value="PTS_IIABC_b_glu"/>
</dbReference>
<dbReference type="NCBIfam" id="TIGR00830">
    <property type="entry name" value="PTBA"/>
    <property type="match status" value="1"/>
</dbReference>
<keyword evidence="3" id="KW-1003">Cell membrane</keyword>
<evidence type="ECO:0000256" key="7">
    <source>
        <dbReference type="ARBA" id="ARBA00022692"/>
    </source>
</evidence>
<feature type="transmembrane region" description="Helical" evidence="12">
    <location>
        <begin position="386"/>
        <end position="407"/>
    </location>
</feature>
<dbReference type="InterPro" id="IPR001996">
    <property type="entry name" value="PTS_IIB_1"/>
</dbReference>
<feature type="domain" description="PTS EIIA type-1" evidence="13">
    <location>
        <begin position="493"/>
        <end position="597"/>
    </location>
</feature>
<dbReference type="InterPro" id="IPR003352">
    <property type="entry name" value="PTS_EIIC"/>
</dbReference>
<dbReference type="InterPro" id="IPR011055">
    <property type="entry name" value="Dup_hybrid_motif"/>
</dbReference>
<dbReference type="Gene3D" id="2.70.70.10">
    <property type="entry name" value="Glucose Permease (Domain IIA)"/>
    <property type="match status" value="1"/>
</dbReference>
<feature type="transmembrane region" description="Helical" evidence="12">
    <location>
        <begin position="278"/>
        <end position="298"/>
    </location>
</feature>
<evidence type="ECO:0000313" key="17">
    <source>
        <dbReference type="Proteomes" id="UP000284277"/>
    </source>
</evidence>
<evidence type="ECO:0000256" key="11">
    <source>
        <dbReference type="PROSITE-ProRule" id="PRU00421"/>
    </source>
</evidence>
<dbReference type="GO" id="GO:0005886">
    <property type="term" value="C:plasma membrane"/>
    <property type="evidence" value="ECO:0007669"/>
    <property type="project" value="UniProtKB-SubCell"/>
</dbReference>
<dbReference type="Gene3D" id="3.30.1360.60">
    <property type="entry name" value="Glucose permease domain IIB"/>
    <property type="match status" value="1"/>
</dbReference>
<keyword evidence="7 12" id="KW-0812">Transmembrane</keyword>
<dbReference type="PROSITE" id="PS00371">
    <property type="entry name" value="PTS_EIIA_TYPE_1_HIS"/>
    <property type="match status" value="1"/>
</dbReference>
<dbReference type="CDD" id="cd00212">
    <property type="entry name" value="PTS_IIB_glc"/>
    <property type="match status" value="1"/>
</dbReference>
<accession>A0A419T962</accession>
<keyword evidence="9 12" id="KW-1133">Transmembrane helix</keyword>
<dbReference type="GO" id="GO:0015771">
    <property type="term" value="P:trehalose transport"/>
    <property type="evidence" value="ECO:0007669"/>
    <property type="project" value="TreeGrafter"/>
</dbReference>
<feature type="transmembrane region" description="Helical" evidence="12">
    <location>
        <begin position="246"/>
        <end position="272"/>
    </location>
</feature>
<feature type="transmembrane region" description="Helical" evidence="12">
    <location>
        <begin position="200"/>
        <end position="225"/>
    </location>
</feature>
<evidence type="ECO:0000256" key="12">
    <source>
        <dbReference type="SAM" id="Phobius"/>
    </source>
</evidence>
<evidence type="ECO:0000256" key="1">
    <source>
        <dbReference type="ARBA" id="ARBA00004651"/>
    </source>
</evidence>
<dbReference type="EMBL" id="MCIA01000003">
    <property type="protein sequence ID" value="RKD34009.1"/>
    <property type="molecule type" value="Genomic_DNA"/>
</dbReference>
<feature type="transmembrane region" description="Helical" evidence="12">
    <location>
        <begin position="353"/>
        <end position="374"/>
    </location>
</feature>
<dbReference type="InterPro" id="IPR018113">
    <property type="entry name" value="PTrfase_EIIB_Cys"/>
</dbReference>
<dbReference type="GO" id="GO:0016301">
    <property type="term" value="F:kinase activity"/>
    <property type="evidence" value="ECO:0007669"/>
    <property type="project" value="UniProtKB-KW"/>
</dbReference>
<sequence>MAFNFAKTAETVLEKVGGEKNVIGLTHCMTRLRFVLKDGNIPKDAEIEKIPGVIRVIRQGGQYQVVIGNEVSNVYNELLKLGKFEETTGSNGDGPKENLFSRLSGFIAGCMTPLLPAMLGCGMIKVVLTLLTTFNLVDSASSTYIALEAAGDAFFYFMPILLAMTTAKRLGSNIYLAMVMAAFLLHPKLGALLAEGSTTYFGLPVTSANYASSVLPVLLMVPLMGYIERFADKICPSLVKVFLKPLIVIFVTIPVALVVVGPLGSILGNYLASGISLLYSNVGWLAIMLLSAAMPFIVMTGMHYALLPIATIGIASLGFDAILIITMFCSNLAQGAASIAVAIKNKDKDVKSAASAAGISAIVAGVTEPAMYGVTLKYKTPMIASVIGAGVAGLYAGITHVVAYSMGGSPSSLSIIQMIGGDSFKNMTNGIITLFISLIVTFVMTMILYKPEVVEEDSPAVLEPVEEKKPLVETIELSSPLTGTIIPLSQVEDAVFSGGILGEGVALIPEEGKVFAPVDGTISAITDTKHAVGMTSDDGVEILIHVGLDTVQLGGEGFVLHCKTGDKVKRGALLLEFDMQKIKEAGFPLTTPVLVSNMNQFVSLKAIEKKQVKAGETLITIV</sequence>
<dbReference type="PROSITE" id="PS51103">
    <property type="entry name" value="PTS_EIIC_TYPE_1"/>
    <property type="match status" value="1"/>
</dbReference>
<dbReference type="SUPFAM" id="SSF51261">
    <property type="entry name" value="Duplicated hybrid motif"/>
    <property type="match status" value="1"/>
</dbReference>
<feature type="active site" description="Phosphocysteine intermediate; for EIIB activity" evidence="11">
    <location>
        <position position="28"/>
    </location>
</feature>
<keyword evidence="8" id="KW-0418">Kinase</keyword>
<keyword evidence="2" id="KW-0813">Transport</keyword>
<evidence type="ECO:0000256" key="3">
    <source>
        <dbReference type="ARBA" id="ARBA00022475"/>
    </source>
</evidence>
<evidence type="ECO:0000256" key="5">
    <source>
        <dbReference type="ARBA" id="ARBA00022679"/>
    </source>
</evidence>
<evidence type="ECO:0000259" key="13">
    <source>
        <dbReference type="PROSITE" id="PS51093"/>
    </source>
</evidence>
<keyword evidence="6" id="KW-0598">Phosphotransferase system</keyword>
<dbReference type="InterPro" id="IPR036878">
    <property type="entry name" value="Glu_permease_IIB"/>
</dbReference>
<dbReference type="Pfam" id="PF02378">
    <property type="entry name" value="PTS_EIIC"/>
    <property type="match status" value="1"/>
</dbReference>
<organism evidence="16 17">
    <name type="scientific">Lacrimispora algidixylanolytica</name>
    <dbReference type="NCBI Taxonomy" id="94868"/>
    <lineage>
        <taxon>Bacteria</taxon>
        <taxon>Bacillati</taxon>
        <taxon>Bacillota</taxon>
        <taxon>Clostridia</taxon>
        <taxon>Lachnospirales</taxon>
        <taxon>Lachnospiraceae</taxon>
        <taxon>Lacrimispora</taxon>
    </lineage>
</organism>
<keyword evidence="4" id="KW-0762">Sugar transport</keyword>
<evidence type="ECO:0000259" key="14">
    <source>
        <dbReference type="PROSITE" id="PS51098"/>
    </source>
</evidence>
<gene>
    <name evidence="16" type="ORF">BET01_12660</name>
</gene>
<dbReference type="GO" id="GO:0008982">
    <property type="term" value="F:protein-N(PI)-phosphohistidine-sugar phosphotransferase activity"/>
    <property type="evidence" value="ECO:0007669"/>
    <property type="project" value="InterPro"/>
</dbReference>
<dbReference type="Pfam" id="PF00367">
    <property type="entry name" value="PTS_EIIB"/>
    <property type="match status" value="1"/>
</dbReference>
<dbReference type="AlphaFoldDB" id="A0A419T962"/>
<evidence type="ECO:0000259" key="15">
    <source>
        <dbReference type="PROSITE" id="PS51103"/>
    </source>
</evidence>
<dbReference type="RefSeq" id="WP_120195438.1">
    <property type="nucleotide sequence ID" value="NZ_MCIA01000003.1"/>
</dbReference>
<comment type="caution">
    <text evidence="16">The sequence shown here is derived from an EMBL/GenBank/DDBJ whole genome shotgun (WGS) entry which is preliminary data.</text>
</comment>
<protein>
    <submittedName>
        <fullName evidence="16">PTS beta-glucoside transporter subunit EIIBCA</fullName>
    </submittedName>
</protein>
<dbReference type="InterPro" id="IPR013013">
    <property type="entry name" value="PTS_EIIC_1"/>
</dbReference>
<evidence type="ECO:0000256" key="10">
    <source>
        <dbReference type="ARBA" id="ARBA00023136"/>
    </source>
</evidence>
<dbReference type="OrthoDB" id="92465at2"/>
<dbReference type="Proteomes" id="UP000284277">
    <property type="component" value="Unassembled WGS sequence"/>
</dbReference>
<dbReference type="PROSITE" id="PS01035">
    <property type="entry name" value="PTS_EIIB_TYPE_1_CYS"/>
    <property type="match status" value="1"/>
</dbReference>
<feature type="transmembrane region" description="Helical" evidence="12">
    <location>
        <begin position="174"/>
        <end position="194"/>
    </location>
</feature>
<reference evidence="16 17" key="1">
    <citation type="submission" date="2016-08" db="EMBL/GenBank/DDBJ databases">
        <title>A new outlook on sporulation: Clostridium algidixylanolyticum.</title>
        <authorList>
            <person name="Poppleton D.I."/>
            <person name="Gribaldo S."/>
        </authorList>
    </citation>
    <scope>NUCLEOTIDE SEQUENCE [LARGE SCALE GENOMIC DNA]</scope>
    <source>
        <strain evidence="16 17">SPL73</strain>
    </source>
</reference>
<feature type="transmembrane region" description="Helical" evidence="12">
    <location>
        <begin position="106"/>
        <end position="131"/>
    </location>
</feature>
<comment type="subcellular location">
    <subcellularLocation>
        <location evidence="1">Cell membrane</location>
        <topology evidence="1">Multi-pass membrane protein</topology>
    </subcellularLocation>
</comment>
<keyword evidence="5" id="KW-0808">Transferase</keyword>
<keyword evidence="17" id="KW-1185">Reference proteome</keyword>
<dbReference type="SUPFAM" id="SSF55604">
    <property type="entry name" value="Glucose permease domain IIB"/>
    <property type="match status" value="1"/>
</dbReference>
<feature type="transmembrane region" description="Helical" evidence="12">
    <location>
        <begin position="305"/>
        <end position="333"/>
    </location>
</feature>
<evidence type="ECO:0000256" key="2">
    <source>
        <dbReference type="ARBA" id="ARBA00022448"/>
    </source>
</evidence>
<feature type="transmembrane region" description="Helical" evidence="12">
    <location>
        <begin position="427"/>
        <end position="449"/>
    </location>
</feature>
<evidence type="ECO:0000256" key="4">
    <source>
        <dbReference type="ARBA" id="ARBA00022597"/>
    </source>
</evidence>
<dbReference type="FunFam" id="3.30.1360.60:FF:000001">
    <property type="entry name" value="PTS system glucose-specific IIBC component PtsG"/>
    <property type="match status" value="1"/>
</dbReference>
<evidence type="ECO:0000256" key="9">
    <source>
        <dbReference type="ARBA" id="ARBA00022989"/>
    </source>
</evidence>
<dbReference type="InterPro" id="IPR001127">
    <property type="entry name" value="PTS_EIIA_1_perm"/>
</dbReference>